<gene>
    <name evidence="2" type="ORF">CSEC_2354</name>
</gene>
<name>A0A090D334_9BACT</name>
<reference evidence="2" key="2">
    <citation type="submission" date="2014-09" db="EMBL/GenBank/DDBJ databases">
        <title>Criblamydia sequanensis harbors a mega-plasmid encoding arsenite resistance.</title>
        <authorList>
            <person name="Bertelli C."/>
            <person name="Goesmann A."/>
            <person name="Greub G."/>
        </authorList>
    </citation>
    <scope>NUCLEOTIDE SEQUENCE [LARGE SCALE GENOMIC DNA]</scope>
    <source>
        <strain evidence="2">CRIB-18</strain>
    </source>
</reference>
<keyword evidence="3" id="KW-1185">Reference proteome</keyword>
<accession>A0A090D334</accession>
<dbReference type="EMBL" id="CCEJ010000014">
    <property type="protein sequence ID" value="CDR35160.1"/>
    <property type="molecule type" value="Genomic_DNA"/>
</dbReference>
<protein>
    <submittedName>
        <fullName evidence="2">Uncharacterized protein</fullName>
    </submittedName>
</protein>
<comment type="caution">
    <text evidence="2">The sequence shown here is derived from an EMBL/GenBank/DDBJ whole genome shotgun (WGS) entry which is preliminary data.</text>
</comment>
<feature type="region of interest" description="Disordered" evidence="1">
    <location>
        <begin position="24"/>
        <end position="51"/>
    </location>
</feature>
<reference evidence="2" key="1">
    <citation type="submission" date="2013-12" db="EMBL/GenBank/DDBJ databases">
        <authorList>
            <person name="Linke B."/>
        </authorList>
    </citation>
    <scope>NUCLEOTIDE SEQUENCE [LARGE SCALE GENOMIC DNA]</scope>
    <source>
        <strain evidence="2">CRIB-18</strain>
    </source>
</reference>
<dbReference type="STRING" id="1437425.CSEC_2354"/>
<feature type="compositionally biased region" description="Basic and acidic residues" evidence="1">
    <location>
        <begin position="204"/>
        <end position="217"/>
    </location>
</feature>
<feature type="region of interest" description="Disordered" evidence="1">
    <location>
        <begin position="204"/>
        <end position="234"/>
    </location>
</feature>
<feature type="compositionally biased region" description="Low complexity" evidence="1">
    <location>
        <begin position="24"/>
        <end position="35"/>
    </location>
</feature>
<organism evidence="2 3">
    <name type="scientific">Candidatus Criblamydia sequanensis CRIB-18</name>
    <dbReference type="NCBI Taxonomy" id="1437425"/>
    <lineage>
        <taxon>Bacteria</taxon>
        <taxon>Pseudomonadati</taxon>
        <taxon>Chlamydiota</taxon>
        <taxon>Chlamydiia</taxon>
        <taxon>Parachlamydiales</taxon>
        <taxon>Candidatus Criblamydiaceae</taxon>
        <taxon>Candidatus Criblamydia</taxon>
    </lineage>
</organism>
<dbReference type="Proteomes" id="UP000031552">
    <property type="component" value="Unassembled WGS sequence"/>
</dbReference>
<feature type="compositionally biased region" description="Polar residues" evidence="1">
    <location>
        <begin position="36"/>
        <end position="49"/>
    </location>
</feature>
<evidence type="ECO:0000256" key="1">
    <source>
        <dbReference type="SAM" id="MobiDB-lite"/>
    </source>
</evidence>
<dbReference type="AlphaFoldDB" id="A0A090D334"/>
<evidence type="ECO:0000313" key="3">
    <source>
        <dbReference type="Proteomes" id="UP000031552"/>
    </source>
</evidence>
<proteinExistence type="predicted"/>
<evidence type="ECO:0000313" key="2">
    <source>
        <dbReference type="EMBL" id="CDR35160.1"/>
    </source>
</evidence>
<sequence length="234" mass="26098">MSKDLLLQSLTFTVILRLPFSQMPSSPLATSSPTPVKQTPTSPLATSGPTPHKVMAILSGPKNDLSMHLDNALRGSVSFQSTLLFDKGKYVEISELREKFLEQEKGNPKGMTYSVEGSTITVTHFHGNSASQEELEVCLKSQKAAFRTFKPLLEIVRRSDQLALDLNFNFVKKNLPQANQPVITYSHKRTLDDIISITPLVDKTQNHGHKDDIEKQDSLSPLLKKPRKETQSNE</sequence>